<evidence type="ECO:0000313" key="12">
    <source>
        <dbReference type="Proteomes" id="UP000461276"/>
    </source>
</evidence>
<accession>A0A174JEJ2</accession>
<dbReference type="EMBL" id="CYYK01000014">
    <property type="protein sequence ID" value="CUO97071.1"/>
    <property type="molecule type" value="Genomic_DNA"/>
</dbReference>
<evidence type="ECO:0000313" key="11">
    <source>
        <dbReference type="Proteomes" id="UP000284660"/>
    </source>
</evidence>
<evidence type="ECO:0000256" key="2">
    <source>
        <dbReference type="ARBA" id="ARBA00008639"/>
    </source>
</evidence>
<dbReference type="PANTHER" id="PTHR43780">
    <property type="entry name" value="1-AMINOCYCLOPROPANE-1-CARBOXYLATE DEAMINASE-RELATED"/>
    <property type="match status" value="1"/>
</dbReference>
<evidence type="ECO:0000313" key="8">
    <source>
        <dbReference type="EMBL" id="MRY93962.1"/>
    </source>
</evidence>
<dbReference type="InterPro" id="IPR036052">
    <property type="entry name" value="TrpB-like_PALP_sf"/>
</dbReference>
<dbReference type="RefSeq" id="WP_008780896.1">
    <property type="nucleotide sequence ID" value="NZ_CABMKT010000001.1"/>
</dbReference>
<dbReference type="AlphaFoldDB" id="A0A174JEJ2"/>
<reference evidence="9 11" key="2">
    <citation type="submission" date="2018-08" db="EMBL/GenBank/DDBJ databases">
        <title>A genome reference for cultivated species of the human gut microbiota.</title>
        <authorList>
            <person name="Zou Y."/>
            <person name="Xue W."/>
            <person name="Luo G."/>
        </authorList>
    </citation>
    <scope>NUCLEOTIDE SEQUENCE [LARGE SCALE GENOMIC DNA]</scope>
    <source>
        <strain evidence="9 11">AM30-4</strain>
    </source>
</reference>
<evidence type="ECO:0000256" key="5">
    <source>
        <dbReference type="PIRSR" id="PIRSR006278-2"/>
    </source>
</evidence>
<dbReference type="Pfam" id="PF00291">
    <property type="entry name" value="PALP"/>
    <property type="match status" value="1"/>
</dbReference>
<evidence type="ECO:0000313" key="10">
    <source>
        <dbReference type="Proteomes" id="UP000095455"/>
    </source>
</evidence>
<dbReference type="EC" id="4.4.1.15" evidence="7"/>
<comment type="cofactor">
    <cofactor evidence="1">
        <name>pyridoxal 5'-phosphate</name>
        <dbReference type="ChEBI" id="CHEBI:597326"/>
    </cofactor>
</comment>
<feature type="modified residue" description="N6-(pyridoxal phosphate)lysine" evidence="5">
    <location>
        <position position="32"/>
    </location>
</feature>
<organism evidence="8 12">
    <name type="scientific">Parabacteroides distasonis</name>
    <dbReference type="NCBI Taxonomy" id="823"/>
    <lineage>
        <taxon>Bacteria</taxon>
        <taxon>Pseudomonadati</taxon>
        <taxon>Bacteroidota</taxon>
        <taxon>Bacteroidia</taxon>
        <taxon>Bacteroidales</taxon>
        <taxon>Tannerellaceae</taxon>
        <taxon>Parabacteroides</taxon>
    </lineage>
</organism>
<proteinExistence type="inferred from homology"/>
<reference evidence="8 12" key="3">
    <citation type="journal article" date="2019" name="Nat. Med.">
        <title>A library of human gut bacterial isolates paired with longitudinal multiomics data enables mechanistic microbiome research.</title>
        <authorList>
            <person name="Poyet M."/>
            <person name="Groussin M."/>
            <person name="Gibbons S.M."/>
            <person name="Avila-Pacheco J."/>
            <person name="Jiang X."/>
            <person name="Kearney S.M."/>
            <person name="Perrotta A.R."/>
            <person name="Berdy B."/>
            <person name="Zhao S."/>
            <person name="Lieberman T.D."/>
            <person name="Swanson P.K."/>
            <person name="Smith M."/>
            <person name="Roesemann S."/>
            <person name="Alexander J.E."/>
            <person name="Rich S.A."/>
            <person name="Livny J."/>
            <person name="Vlamakis H."/>
            <person name="Clish C."/>
            <person name="Bullock K."/>
            <person name="Deik A."/>
            <person name="Scott J."/>
            <person name="Pierce K.A."/>
            <person name="Xavier R.J."/>
            <person name="Alm E.J."/>
        </authorList>
    </citation>
    <scope>NUCLEOTIDE SEQUENCE [LARGE SCALE GENOMIC DNA]</scope>
    <source>
        <strain evidence="8 12">BIOML-A9</strain>
    </source>
</reference>
<dbReference type="Gene3D" id="3.40.50.1100">
    <property type="match status" value="2"/>
</dbReference>
<keyword evidence="3 5" id="KW-0663">Pyridoxal phosphate</keyword>
<dbReference type="InterPro" id="IPR027278">
    <property type="entry name" value="ACCD_DCysDesulf"/>
</dbReference>
<sequence>MTPLYFLFSDSNKNNIYIKRDDLIPISFGGNKARKAMNFFKEIDQGGFDCVVTYGSGSSNHCRIVSNMAASRKLPCYIVAPKESSLPTFNSKMMELFGSHFMITPVNEVHDTIERLLATLKEEGKKPYFIAGGGHGNLGTQAYVDCYKEIAVYEHECKIHFGLIFLASGTGTTQAGLVCGQLMSQDKRKIIGISIARKNPRGKQVVLDSSYEYLASKGIYLSKIQLESEIVFVDDYVGLGYGTKSKDIDYTINSVLVNFGIPMDSTYTAKAYTGMIRYIQENNVTGENILFIHTGGTPLFFDDLMRLENII</sequence>
<evidence type="ECO:0000313" key="9">
    <source>
        <dbReference type="EMBL" id="RHD73151.1"/>
    </source>
</evidence>
<dbReference type="EMBL" id="WKMY01000007">
    <property type="protein sequence ID" value="MRY93962.1"/>
    <property type="molecule type" value="Genomic_DNA"/>
</dbReference>
<evidence type="ECO:0000313" key="7">
    <source>
        <dbReference type="EMBL" id="CUO97071.1"/>
    </source>
</evidence>
<protein>
    <submittedName>
        <fullName evidence="7">D-cysteine desulfhydrase</fullName>
        <ecNumber evidence="7">4.4.1.15</ecNumber>
    </submittedName>
    <submittedName>
        <fullName evidence="8">Pyridoxal-phosphate dependent enzyme</fullName>
    </submittedName>
</protein>
<evidence type="ECO:0000256" key="1">
    <source>
        <dbReference type="ARBA" id="ARBA00001933"/>
    </source>
</evidence>
<keyword evidence="7" id="KW-0456">Lyase</keyword>
<reference evidence="7 10" key="1">
    <citation type="submission" date="2015-09" db="EMBL/GenBank/DDBJ databases">
        <authorList>
            <consortium name="Pathogen Informatics"/>
        </authorList>
    </citation>
    <scope>NUCLEOTIDE SEQUENCE [LARGE SCALE GENOMIC DNA]</scope>
    <source>
        <strain evidence="7 10">2789STDY5608822</strain>
    </source>
</reference>
<evidence type="ECO:0000256" key="4">
    <source>
        <dbReference type="PIRSR" id="PIRSR006278-1"/>
    </source>
</evidence>
<dbReference type="SUPFAM" id="SSF53686">
    <property type="entry name" value="Tryptophan synthase beta subunit-like PLP-dependent enzymes"/>
    <property type="match status" value="1"/>
</dbReference>
<dbReference type="InterPro" id="IPR001926">
    <property type="entry name" value="TrpB-like_PALP"/>
</dbReference>
<feature type="active site" description="Nucleophile" evidence="4">
    <location>
        <position position="59"/>
    </location>
</feature>
<name>A0A174JEJ2_PARDI</name>
<dbReference type="OMA" id="ERYHAGT"/>
<feature type="domain" description="Tryptophan synthase beta chain-like PALP" evidence="6">
    <location>
        <begin position="2"/>
        <end position="295"/>
    </location>
</feature>
<dbReference type="PIRSF" id="PIRSF006278">
    <property type="entry name" value="ACCD_DCysDesulf"/>
    <property type="match status" value="1"/>
</dbReference>
<evidence type="ECO:0000256" key="3">
    <source>
        <dbReference type="ARBA" id="ARBA00022898"/>
    </source>
</evidence>
<dbReference type="Proteomes" id="UP000284660">
    <property type="component" value="Unassembled WGS sequence"/>
</dbReference>
<evidence type="ECO:0000259" key="6">
    <source>
        <dbReference type="Pfam" id="PF00291"/>
    </source>
</evidence>
<dbReference type="PANTHER" id="PTHR43780:SF2">
    <property type="entry name" value="1-AMINOCYCLOPROPANE-1-CARBOXYLATE DEAMINASE-RELATED"/>
    <property type="match status" value="1"/>
</dbReference>
<gene>
    <name evidence="7" type="primary">dcyD</name>
    <name evidence="9" type="ORF">DW782_15000</name>
    <name evidence="7" type="ORF">ERS852380_03618</name>
    <name evidence="8" type="ORF">GKD67_12145</name>
</gene>
<dbReference type="EMBL" id="QSJN01000009">
    <property type="protein sequence ID" value="RHD73151.1"/>
    <property type="molecule type" value="Genomic_DNA"/>
</dbReference>
<dbReference type="GO" id="GO:0019148">
    <property type="term" value="F:D-cysteine desulfhydrase activity"/>
    <property type="evidence" value="ECO:0007669"/>
    <property type="project" value="UniProtKB-EC"/>
</dbReference>
<comment type="similarity">
    <text evidence="2">Belongs to the ACC deaminase/D-cysteine desulfhydrase family.</text>
</comment>
<comment type="caution">
    <text evidence="8">The sequence shown here is derived from an EMBL/GenBank/DDBJ whole genome shotgun (WGS) entry which is preliminary data.</text>
</comment>
<dbReference type="Proteomes" id="UP000095455">
    <property type="component" value="Unassembled WGS sequence"/>
</dbReference>
<dbReference type="Proteomes" id="UP000461276">
    <property type="component" value="Unassembled WGS sequence"/>
</dbReference>